<proteinExistence type="predicted"/>
<organism evidence="2 3">
    <name type="scientific">Wallemia ichthyophaga</name>
    <dbReference type="NCBI Taxonomy" id="245174"/>
    <lineage>
        <taxon>Eukaryota</taxon>
        <taxon>Fungi</taxon>
        <taxon>Dikarya</taxon>
        <taxon>Basidiomycota</taxon>
        <taxon>Wallemiomycotina</taxon>
        <taxon>Wallemiomycetes</taxon>
        <taxon>Wallemiales</taxon>
        <taxon>Wallemiaceae</taxon>
        <taxon>Wallemia</taxon>
    </lineage>
</organism>
<gene>
    <name evidence="2" type="ORF">E3P90_01096</name>
</gene>
<dbReference type="OMA" id="LECEDEW"/>
<dbReference type="OrthoDB" id="10519810at2759"/>
<feature type="region of interest" description="Disordered" evidence="1">
    <location>
        <begin position="16"/>
        <end position="132"/>
    </location>
</feature>
<sequence>MQRRPLKEIPLRKIVRSSPLARSRPIEGIFQRTPNSFSEGALPSPRSPNPGAVSGSWTIFEEAEEDVGDNSVFNTPGTLSPQQHASFDHPQIDNEADSVADSETDDDSIAVVDENENPPSIGTFKSPMRRPPMISNQRISEDVDSINGLKNDETPTYKYTAAPQLTPQSASKAHGKRMLECEDEWDSPVASLHNSAAKRRRLLD</sequence>
<name>A0A4T0EJI3_WALIC</name>
<evidence type="ECO:0000256" key="1">
    <source>
        <dbReference type="SAM" id="MobiDB-lite"/>
    </source>
</evidence>
<accession>A0A4T0EJI3</accession>
<dbReference type="AlphaFoldDB" id="A0A4T0EJI3"/>
<comment type="caution">
    <text evidence="2">The sequence shown here is derived from an EMBL/GenBank/DDBJ whole genome shotgun (WGS) entry which is preliminary data.</text>
</comment>
<evidence type="ECO:0000313" key="3">
    <source>
        <dbReference type="Proteomes" id="UP000306954"/>
    </source>
</evidence>
<reference evidence="2 3" key="1">
    <citation type="submission" date="2019-03" db="EMBL/GenBank/DDBJ databases">
        <title>Sequencing 23 genomes of Wallemia ichthyophaga.</title>
        <authorList>
            <person name="Gostincar C."/>
        </authorList>
    </citation>
    <scope>NUCLEOTIDE SEQUENCE [LARGE SCALE GENOMIC DNA]</scope>
    <source>
        <strain evidence="2 3">EXF-8621</strain>
    </source>
</reference>
<dbReference type="EMBL" id="SPOF01000009">
    <property type="protein sequence ID" value="TIB14925.1"/>
    <property type="molecule type" value="Genomic_DNA"/>
</dbReference>
<feature type="compositionally biased region" description="Acidic residues" evidence="1">
    <location>
        <begin position="94"/>
        <end position="116"/>
    </location>
</feature>
<protein>
    <submittedName>
        <fullName evidence="2">Uncharacterized protein</fullName>
    </submittedName>
</protein>
<feature type="compositionally biased region" description="Polar residues" evidence="1">
    <location>
        <begin position="71"/>
        <end position="85"/>
    </location>
</feature>
<dbReference type="Proteomes" id="UP000306954">
    <property type="component" value="Unassembled WGS sequence"/>
</dbReference>
<feature type="region of interest" description="Disordered" evidence="1">
    <location>
        <begin position="162"/>
        <end position="204"/>
    </location>
</feature>
<evidence type="ECO:0000313" key="2">
    <source>
        <dbReference type="EMBL" id="TIB14925.1"/>
    </source>
</evidence>